<keyword evidence="4" id="KW-1185">Reference proteome</keyword>
<sequence length="135" mass="14301">MMLMVPPSEGKAALMDVIADRKAGGKIRGQILPNGHPTTDIATTIILRGRSWSTSCRSGLSDHQPLSCNDGKSCASVTLKGSLPDCSFSVTSRERSVSSTLLFALRGRYFLEIVGGIASHKAPMQSAIVSVPVLE</sequence>
<dbReference type="EMBL" id="QXFV01013090">
    <property type="protein sequence ID" value="KAE8951139.1"/>
    <property type="molecule type" value="Genomic_DNA"/>
</dbReference>
<dbReference type="AlphaFoldDB" id="A0A6A3G0D1"/>
<comment type="caution">
    <text evidence="1">The sequence shown here is derived from an EMBL/GenBank/DDBJ whole genome shotgun (WGS) entry which is preliminary data.</text>
</comment>
<dbReference type="Proteomes" id="UP000429607">
    <property type="component" value="Unassembled WGS sequence"/>
</dbReference>
<organism evidence="1 3">
    <name type="scientific">Phytophthora rubi</name>
    <dbReference type="NCBI Taxonomy" id="129364"/>
    <lineage>
        <taxon>Eukaryota</taxon>
        <taxon>Sar</taxon>
        <taxon>Stramenopiles</taxon>
        <taxon>Oomycota</taxon>
        <taxon>Peronosporomycetes</taxon>
        <taxon>Peronosporales</taxon>
        <taxon>Peronosporaceae</taxon>
        <taxon>Phytophthora</taxon>
    </lineage>
</organism>
<protein>
    <submittedName>
        <fullName evidence="1">Uncharacterized protein</fullName>
    </submittedName>
</protein>
<evidence type="ECO:0000313" key="4">
    <source>
        <dbReference type="Proteomes" id="UP000434957"/>
    </source>
</evidence>
<name>A0A6A3G0D1_9STRA</name>
<evidence type="ECO:0000313" key="3">
    <source>
        <dbReference type="Proteomes" id="UP000429607"/>
    </source>
</evidence>
<dbReference type="Proteomes" id="UP000434957">
    <property type="component" value="Unassembled WGS sequence"/>
</dbReference>
<reference evidence="1 3" key="1">
    <citation type="submission" date="2018-09" db="EMBL/GenBank/DDBJ databases">
        <title>Genomic investigation of the strawberry pathogen Phytophthora fragariae indicates pathogenicity is determined by transcriptional variation in three key races.</title>
        <authorList>
            <person name="Adams T.M."/>
            <person name="Armitage A.D."/>
            <person name="Sobczyk M.K."/>
            <person name="Bates H.J."/>
            <person name="Dunwell J.M."/>
            <person name="Nellist C.F."/>
            <person name="Harrison R.J."/>
        </authorList>
    </citation>
    <scope>NUCLEOTIDE SEQUENCE [LARGE SCALE GENOMIC DNA]</scope>
    <source>
        <strain evidence="1 3">SCRP249</strain>
        <strain evidence="2 4">SCRP333</strain>
    </source>
</reference>
<evidence type="ECO:0000313" key="1">
    <source>
        <dbReference type="EMBL" id="KAE8951139.1"/>
    </source>
</evidence>
<gene>
    <name evidence="1" type="ORF">PR001_g33853</name>
    <name evidence="2" type="ORF">PR003_g16005</name>
</gene>
<dbReference type="EMBL" id="QXFT01001144">
    <property type="protein sequence ID" value="KAE9327487.1"/>
    <property type="molecule type" value="Genomic_DNA"/>
</dbReference>
<proteinExistence type="predicted"/>
<evidence type="ECO:0000313" key="2">
    <source>
        <dbReference type="EMBL" id="KAE9327487.1"/>
    </source>
</evidence>
<accession>A0A6A3G0D1</accession>